<gene>
    <name evidence="3" type="ORF">NX778_00970</name>
</gene>
<keyword evidence="4" id="KW-1185">Reference proteome</keyword>
<evidence type="ECO:0000313" key="4">
    <source>
        <dbReference type="Proteomes" id="UP001204621"/>
    </source>
</evidence>
<feature type="domain" description="Alginate export" evidence="2">
    <location>
        <begin position="83"/>
        <end position="457"/>
    </location>
</feature>
<name>A0ABT2CRP2_9BURK</name>
<accession>A0ABT2CRP2</accession>
<evidence type="ECO:0000256" key="1">
    <source>
        <dbReference type="SAM" id="MobiDB-lite"/>
    </source>
</evidence>
<dbReference type="Pfam" id="PF13372">
    <property type="entry name" value="Alginate_exp"/>
    <property type="match status" value="1"/>
</dbReference>
<evidence type="ECO:0000259" key="2">
    <source>
        <dbReference type="Pfam" id="PF13372"/>
    </source>
</evidence>
<comment type="caution">
    <text evidence="3">The sequence shown here is derived from an EMBL/GenBank/DDBJ whole genome shotgun (WGS) entry which is preliminary data.</text>
</comment>
<sequence length="479" mass="52246">MSITAEKNGTAAALAGILLCVLAAGPPEATGSEVATSTGTAPAPAYKLFRYDEDYRYLKDTASRADSWDPIKYIPIDGTESFVSLGGEVRERFEDYTAADFGVPGRSADSYLLHRVLVHADLHLDEHARAFVQLASHRAFGKNSAAPPYSDRLDVQQAFFDWQFDGAGDSKVPFVRIGRQEMAFGAQRLVAVRDAPNVRRAFDGIRFSGAVDQTRYDVFATRPVLLQEGNFDDKSNSAQEFWGVYTTSPISLIPDSAVDIYYLGFDNRRAVYAIGTGSEKRHSIGARVFGHAGKWDWDWEALGQVGTFAQKDIRAWGFALDTGYTFPHAPWTTRGGFKITVGSGNSDPNGATLRSYGPLFPKIAYFNQAGLIGASNVIDLQPSLVFKPAPALTVTAACDFIWRQTIRDAVFTSPGPPIPGTAGRHGRHSGNEPSLDVTWRANRHVLINGGFVHVTVARVLADLGGHDTDFLYLSAAYSY</sequence>
<dbReference type="EMBL" id="JANUGU010000001">
    <property type="protein sequence ID" value="MCS0656638.1"/>
    <property type="molecule type" value="Genomic_DNA"/>
</dbReference>
<evidence type="ECO:0000313" key="3">
    <source>
        <dbReference type="EMBL" id="MCS0656638.1"/>
    </source>
</evidence>
<proteinExistence type="predicted"/>
<dbReference type="RefSeq" id="WP_258809820.1">
    <property type="nucleotide sequence ID" value="NZ_JANUGU010000001.1"/>
</dbReference>
<organism evidence="3 4">
    <name type="scientific">Massilia terrae</name>
    <dbReference type="NCBI Taxonomy" id="1811224"/>
    <lineage>
        <taxon>Bacteria</taxon>
        <taxon>Pseudomonadati</taxon>
        <taxon>Pseudomonadota</taxon>
        <taxon>Betaproteobacteria</taxon>
        <taxon>Burkholderiales</taxon>
        <taxon>Oxalobacteraceae</taxon>
        <taxon>Telluria group</taxon>
        <taxon>Massilia</taxon>
    </lineage>
</organism>
<protein>
    <submittedName>
        <fullName evidence="3">Alginate export family protein</fullName>
    </submittedName>
</protein>
<dbReference type="InterPro" id="IPR053728">
    <property type="entry name" value="Alginate_Permeability_Chnl"/>
</dbReference>
<reference evidence="3 4" key="1">
    <citation type="submission" date="2022-08" db="EMBL/GenBank/DDBJ databases">
        <title>Reclassification of Massilia species as members of the genera Telluria, Duganella, Pseudoduganella, Mokoshia gen. nov. and Zemynaea gen. nov. using orthogonal and non-orthogonal genome-based approaches.</title>
        <authorList>
            <person name="Bowman J.P."/>
        </authorList>
    </citation>
    <scope>NUCLEOTIDE SEQUENCE [LARGE SCALE GENOMIC DNA]</scope>
    <source>
        <strain evidence="3 4">JCM 31606</strain>
    </source>
</reference>
<feature type="region of interest" description="Disordered" evidence="1">
    <location>
        <begin position="413"/>
        <end position="433"/>
    </location>
</feature>
<dbReference type="Proteomes" id="UP001204621">
    <property type="component" value="Unassembled WGS sequence"/>
</dbReference>
<dbReference type="InterPro" id="IPR025388">
    <property type="entry name" value="Alginate_export_dom"/>
</dbReference>
<dbReference type="Gene3D" id="2.40.160.100">
    <property type="match status" value="1"/>
</dbReference>